<dbReference type="InterPro" id="IPR027032">
    <property type="entry name" value="Twinkle-like"/>
</dbReference>
<dbReference type="Gene3D" id="3.40.1360.10">
    <property type="match status" value="1"/>
</dbReference>
<dbReference type="PANTHER" id="PTHR12873">
    <property type="entry name" value="T7-LIKE MITOCHONDRIAL DNA HELICASE"/>
    <property type="match status" value="1"/>
</dbReference>
<reference evidence="1" key="1">
    <citation type="journal article" date="2013" name="J. Plant Res.">
        <title>Effect of fungi and light on seed germination of three Opuntia species from semiarid lands of central Mexico.</title>
        <authorList>
            <person name="Delgado-Sanchez P."/>
            <person name="Jimenez-Bremont J.F."/>
            <person name="Guerrero-Gonzalez Mde L."/>
            <person name="Flores J."/>
        </authorList>
    </citation>
    <scope>NUCLEOTIDE SEQUENCE</scope>
    <source>
        <tissue evidence="1">Cladode</tissue>
    </source>
</reference>
<dbReference type="InterPro" id="IPR034154">
    <property type="entry name" value="TOPRIM_DnaG/twinkle"/>
</dbReference>
<name>A0A7C8YBZ1_OPUST</name>
<organism evidence="1">
    <name type="scientific">Opuntia streptacantha</name>
    <name type="common">Prickly pear cactus</name>
    <name type="synonym">Opuntia cardona</name>
    <dbReference type="NCBI Taxonomy" id="393608"/>
    <lineage>
        <taxon>Eukaryota</taxon>
        <taxon>Viridiplantae</taxon>
        <taxon>Streptophyta</taxon>
        <taxon>Embryophyta</taxon>
        <taxon>Tracheophyta</taxon>
        <taxon>Spermatophyta</taxon>
        <taxon>Magnoliopsida</taxon>
        <taxon>eudicotyledons</taxon>
        <taxon>Gunneridae</taxon>
        <taxon>Pentapetalae</taxon>
        <taxon>Caryophyllales</taxon>
        <taxon>Cactineae</taxon>
        <taxon>Cactaceae</taxon>
        <taxon>Opuntioideae</taxon>
        <taxon>Opuntia</taxon>
    </lineage>
</organism>
<evidence type="ECO:0000313" key="1">
    <source>
        <dbReference type="EMBL" id="MBA4614397.1"/>
    </source>
</evidence>
<dbReference type="CDD" id="cd01029">
    <property type="entry name" value="TOPRIM_primases"/>
    <property type="match status" value="1"/>
</dbReference>
<protein>
    <submittedName>
        <fullName evidence="1">Uncharacterized protein</fullName>
    </submittedName>
</protein>
<dbReference type="EMBL" id="GISG01002207">
    <property type="protein sequence ID" value="MBA4614397.1"/>
    <property type="molecule type" value="Transcribed_RNA"/>
</dbReference>
<dbReference type="GO" id="GO:0043139">
    <property type="term" value="F:5'-3' DNA helicase activity"/>
    <property type="evidence" value="ECO:0007669"/>
    <property type="project" value="InterPro"/>
</dbReference>
<sequence>MLGFHLQRCAHSRYDSLHRLSISSFDLIVMPSSNNLFKTKPFSIPSLPTSPFFLQTSELFHSRRVLFSNNPSKPTSNLGPFSLRNSGSSYAAGSEVPPGVSSEWSAVLSARLSVLTKKLTKLGFEDCECMPGQYNHLICPMCKGGHSGEKSLSLDISKDGNSAAWICFLGKCRWQGNTMAFVNANLPNGKMNQTMKAQSSYGELNQTVKAKKRELIEKNLELEPLCDELLAYFAKRMISAQTLQRNHVMQKTCGGQIVIAFTYKRNGALVSCKYRSMPKRFWQESGSERIFYGIDDIQNASDIIIVEGEIDKLSMEEAGFRNCVSVPNGAPGKVSIKDVPAPDQELSVSVELQGVF</sequence>
<dbReference type="GO" id="GO:0003697">
    <property type="term" value="F:single-stranded DNA binding"/>
    <property type="evidence" value="ECO:0007669"/>
    <property type="project" value="InterPro"/>
</dbReference>
<accession>A0A7C8YBZ1</accession>
<proteinExistence type="predicted"/>
<dbReference type="AlphaFoldDB" id="A0A7C8YBZ1"/>
<dbReference type="PANTHER" id="PTHR12873:SF0">
    <property type="entry name" value="TWINKLE MTDNA HELICASE"/>
    <property type="match status" value="1"/>
</dbReference>
<dbReference type="SUPFAM" id="SSF56731">
    <property type="entry name" value="DNA primase core"/>
    <property type="match status" value="1"/>
</dbReference>
<reference evidence="1" key="2">
    <citation type="submission" date="2020-07" db="EMBL/GenBank/DDBJ databases">
        <authorList>
            <person name="Vera ALvarez R."/>
            <person name="Arias-Moreno D.M."/>
            <person name="Jimenez-Jacinto V."/>
            <person name="Jimenez-Bremont J.F."/>
            <person name="Swaminathan K."/>
            <person name="Moose S.P."/>
            <person name="Guerrero-Gonzalez M.L."/>
            <person name="Marino-Ramirez L."/>
            <person name="Landsman D."/>
            <person name="Rodriguez-Kessler M."/>
            <person name="Delgado-Sanchez P."/>
        </authorList>
    </citation>
    <scope>NUCLEOTIDE SEQUENCE</scope>
    <source>
        <tissue evidence="1">Cladode</tissue>
    </source>
</reference>